<accession>A0AAE1QNP2</accession>
<dbReference type="GO" id="GO:0007091">
    <property type="term" value="P:metaphase/anaphase transition of mitotic cell cycle"/>
    <property type="evidence" value="ECO:0007669"/>
    <property type="project" value="TreeGrafter"/>
</dbReference>
<dbReference type="PANTHER" id="PTHR12827:SF3">
    <property type="entry name" value="ANAPHASE-PROMOTING COMPLEX SUBUNIT 1"/>
    <property type="match status" value="1"/>
</dbReference>
<dbReference type="GO" id="GO:0060090">
    <property type="term" value="F:molecular adaptor activity"/>
    <property type="evidence" value="ECO:0007669"/>
    <property type="project" value="TreeGrafter"/>
</dbReference>
<comment type="similarity">
    <text evidence="1">Belongs to the APC1 family.</text>
</comment>
<feature type="domain" description="Anaphase-promoting complex subunit 1 beta-sandwich" evidence="6">
    <location>
        <begin position="630"/>
        <end position="699"/>
    </location>
</feature>
<evidence type="ECO:0000256" key="1">
    <source>
        <dbReference type="ARBA" id="ARBA00010547"/>
    </source>
</evidence>
<evidence type="ECO:0000256" key="3">
    <source>
        <dbReference type="ARBA" id="ARBA00022737"/>
    </source>
</evidence>
<sequence length="699" mass="78419">MRYNSLNKYNKEFDSDPDGFSNLNQEILKLIFPKDQRINEAHNMLISSKPVRVTVIVRAGMNDQDYIEEQEKHLYNLSIRTLALSVGRGMLTMRTYKPIIAETFPIPSINLTGRVPPRNNVFSMRNHEITPEMITWPYFHNGVAAGLRVRLSESKTINSTWIIFNKPKIKSEDTNSEAQNQHAGFLLALGLNGYISQLSMMNIHDYLCMGNELTRVGVLLGLAAAKRGTMDLFAVKILSIHVEALLPPTSTELDVPPVAEVAAILGIGLLYQGSGQRHISEVLLNEIGRPPGPEMEHSVDRESYALTAGLALGLVSLGKGNELTSLTWSSDSTSIEDQLLNYMIGGHKRPLTAFQKEKYRTPSYQIREGDHVNTDVTGPGATLALGMMFFKTNNQTVASWFSAPDTQHLLDSVRPDFLLLRTLSKGLILWDSIRPTEEWINSHIPPIVAENALRLPEENYPRIDYETMSQAYCNILAGACMALGLKYAGSANEEAFRSIMFYTKMFIKLSSKPIVEQAGRSTVESCINVLVLSLATIMAGTGNIEVMRICRYLRSRTNQTNIVLYGSHLATHMALGLLFLGGCRYTLSTSSEAVAAMICAFFPKFPITSNDNRYHLQAFRHLYVLAAEPRLVIPRDIATGKYVYVHLTCKFKNSDEFCQVKLKAPCFLPELNLIDEITISDDRYWNITFNKDKNWNVLK</sequence>
<dbReference type="Pfam" id="PF21282">
    <property type="entry name" value="APC1_3rd"/>
    <property type="match status" value="1"/>
</dbReference>
<dbReference type="InterPro" id="IPR048971">
    <property type="entry name" value="Apc1_3rd"/>
</dbReference>
<comment type="caution">
    <text evidence="7">The sequence shown here is derived from an EMBL/GenBank/DDBJ whole genome shotgun (WGS) entry which is preliminary data.</text>
</comment>
<dbReference type="Proteomes" id="UP001291623">
    <property type="component" value="Unassembled WGS sequence"/>
</dbReference>
<keyword evidence="3" id="KW-0677">Repeat</keyword>
<dbReference type="GO" id="GO:0031145">
    <property type="term" value="P:anaphase-promoting complex-dependent catabolic process"/>
    <property type="evidence" value="ECO:0007669"/>
    <property type="project" value="TreeGrafter"/>
</dbReference>
<evidence type="ECO:0000256" key="2">
    <source>
        <dbReference type="ARBA" id="ARBA00022618"/>
    </source>
</evidence>
<name>A0AAE1QNP2_9SOLA</name>
<dbReference type="InterPro" id="IPR011989">
    <property type="entry name" value="ARM-like"/>
</dbReference>
<dbReference type="EMBL" id="JAVYJV010000095">
    <property type="protein sequence ID" value="KAK4336750.1"/>
    <property type="molecule type" value="Genomic_DNA"/>
</dbReference>
<keyword evidence="2" id="KW-0132">Cell division</keyword>
<dbReference type="AlphaFoldDB" id="A0AAE1QNP2"/>
<proteinExistence type="inferred from homology"/>
<evidence type="ECO:0000313" key="7">
    <source>
        <dbReference type="EMBL" id="KAK4336750.1"/>
    </source>
</evidence>
<dbReference type="InterPro" id="IPR024990">
    <property type="entry name" value="Apc1"/>
</dbReference>
<dbReference type="PANTHER" id="PTHR12827">
    <property type="entry name" value="MEIOTIC CHECKPOINT REGULATOR TSG24 FAMILY MEMBER"/>
    <property type="match status" value="1"/>
</dbReference>
<evidence type="ECO:0000256" key="4">
    <source>
        <dbReference type="ARBA" id="ARBA00022776"/>
    </source>
</evidence>
<evidence type="ECO:0000313" key="8">
    <source>
        <dbReference type="Proteomes" id="UP001291623"/>
    </source>
</evidence>
<evidence type="ECO:0000256" key="5">
    <source>
        <dbReference type="ARBA" id="ARBA00023306"/>
    </source>
</evidence>
<gene>
    <name evidence="7" type="ORF">RND71_043765</name>
</gene>
<dbReference type="GO" id="GO:0051301">
    <property type="term" value="P:cell division"/>
    <property type="evidence" value="ECO:0007669"/>
    <property type="project" value="UniProtKB-KW"/>
</dbReference>
<protein>
    <recommendedName>
        <fullName evidence="6">Anaphase-promoting complex subunit 1 beta-sandwich domain-containing protein</fullName>
    </recommendedName>
</protein>
<reference evidence="7" key="1">
    <citation type="submission" date="2023-12" db="EMBL/GenBank/DDBJ databases">
        <title>Genome assembly of Anisodus tanguticus.</title>
        <authorList>
            <person name="Wang Y.-J."/>
        </authorList>
    </citation>
    <scope>NUCLEOTIDE SEQUENCE</scope>
    <source>
        <strain evidence="7">KB-2021</strain>
        <tissue evidence="7">Leaf</tissue>
    </source>
</reference>
<keyword evidence="8" id="KW-1185">Reference proteome</keyword>
<dbReference type="Gene3D" id="1.25.10.10">
    <property type="entry name" value="Leucine-rich Repeat Variant"/>
    <property type="match status" value="2"/>
</dbReference>
<evidence type="ECO:0000259" key="6">
    <source>
        <dbReference type="Pfam" id="PF21282"/>
    </source>
</evidence>
<dbReference type="GO" id="GO:0005680">
    <property type="term" value="C:anaphase-promoting complex"/>
    <property type="evidence" value="ECO:0007669"/>
    <property type="project" value="InterPro"/>
</dbReference>
<organism evidence="7 8">
    <name type="scientific">Anisodus tanguticus</name>
    <dbReference type="NCBI Taxonomy" id="243964"/>
    <lineage>
        <taxon>Eukaryota</taxon>
        <taxon>Viridiplantae</taxon>
        <taxon>Streptophyta</taxon>
        <taxon>Embryophyta</taxon>
        <taxon>Tracheophyta</taxon>
        <taxon>Spermatophyta</taxon>
        <taxon>Magnoliopsida</taxon>
        <taxon>eudicotyledons</taxon>
        <taxon>Gunneridae</taxon>
        <taxon>Pentapetalae</taxon>
        <taxon>asterids</taxon>
        <taxon>lamiids</taxon>
        <taxon>Solanales</taxon>
        <taxon>Solanaceae</taxon>
        <taxon>Solanoideae</taxon>
        <taxon>Hyoscyameae</taxon>
        <taxon>Anisodus</taxon>
    </lineage>
</organism>
<keyword evidence="5" id="KW-0131">Cell cycle</keyword>
<dbReference type="GO" id="GO:0070979">
    <property type="term" value="P:protein K11-linked ubiquitination"/>
    <property type="evidence" value="ECO:0007669"/>
    <property type="project" value="TreeGrafter"/>
</dbReference>
<keyword evidence="4" id="KW-0498">Mitosis</keyword>